<keyword evidence="1 4" id="KW-0732">Signal</keyword>
<organism evidence="7 8">
    <name type="scientific">Acrocarpospora macrocephala</name>
    <dbReference type="NCBI Taxonomy" id="150177"/>
    <lineage>
        <taxon>Bacteria</taxon>
        <taxon>Bacillati</taxon>
        <taxon>Actinomycetota</taxon>
        <taxon>Actinomycetes</taxon>
        <taxon>Streptosporangiales</taxon>
        <taxon>Streptosporangiaceae</taxon>
        <taxon>Acrocarpospora</taxon>
    </lineage>
</organism>
<gene>
    <name evidence="7" type="ORF">Amac_037460</name>
</gene>
<accession>A0A5M3WPN6</accession>
<dbReference type="SUPFAM" id="SSF141072">
    <property type="entry name" value="CalX-like"/>
    <property type="match status" value="3"/>
</dbReference>
<feature type="domain" description="PKD/Chitinase" evidence="5">
    <location>
        <begin position="433"/>
        <end position="519"/>
    </location>
</feature>
<dbReference type="Proteomes" id="UP000331127">
    <property type="component" value="Unassembled WGS sequence"/>
</dbReference>
<name>A0A5M3WPN6_9ACTN</name>
<evidence type="ECO:0000259" key="6">
    <source>
        <dbReference type="SMART" id="SM00237"/>
    </source>
</evidence>
<dbReference type="GO" id="GO:0007154">
    <property type="term" value="P:cell communication"/>
    <property type="evidence" value="ECO:0007669"/>
    <property type="project" value="InterPro"/>
</dbReference>
<dbReference type="InterPro" id="IPR022409">
    <property type="entry name" value="PKD/Chitinase_dom"/>
</dbReference>
<dbReference type="CDD" id="cd00146">
    <property type="entry name" value="PKD"/>
    <property type="match status" value="1"/>
</dbReference>
<feature type="domain" description="PKD/Chitinase" evidence="5">
    <location>
        <begin position="1387"/>
        <end position="1469"/>
    </location>
</feature>
<dbReference type="Pfam" id="PF03160">
    <property type="entry name" value="Calx-beta"/>
    <property type="match status" value="2"/>
</dbReference>
<keyword evidence="2" id="KW-0677">Repeat</keyword>
<feature type="chain" id="PRO_5024313083" description="PKD domain-containing protein" evidence="4">
    <location>
        <begin position="31"/>
        <end position="1687"/>
    </location>
</feature>
<dbReference type="Pfam" id="PF18911">
    <property type="entry name" value="PKD_4"/>
    <property type="match status" value="1"/>
</dbReference>
<feature type="domain" description="Calx-beta" evidence="6">
    <location>
        <begin position="1030"/>
        <end position="1130"/>
    </location>
</feature>
<evidence type="ECO:0000256" key="4">
    <source>
        <dbReference type="SAM" id="SignalP"/>
    </source>
</evidence>
<dbReference type="GO" id="GO:0005737">
    <property type="term" value="C:cytoplasm"/>
    <property type="evidence" value="ECO:0007669"/>
    <property type="project" value="TreeGrafter"/>
</dbReference>
<dbReference type="RefSeq" id="WP_155355612.1">
    <property type="nucleotide sequence ID" value="NZ_BAAAHL010000055.1"/>
</dbReference>
<dbReference type="PROSITE" id="PS50012">
    <property type="entry name" value="RCC1_3"/>
    <property type="match status" value="4"/>
</dbReference>
<dbReference type="PANTHER" id="PTHR45982">
    <property type="entry name" value="REGULATOR OF CHROMOSOME CONDENSATION"/>
    <property type="match status" value="1"/>
</dbReference>
<dbReference type="OrthoDB" id="9796385at2"/>
<dbReference type="GO" id="GO:0016020">
    <property type="term" value="C:membrane"/>
    <property type="evidence" value="ECO:0007669"/>
    <property type="project" value="InterPro"/>
</dbReference>
<keyword evidence="8" id="KW-1185">Reference proteome</keyword>
<evidence type="ECO:0000256" key="3">
    <source>
        <dbReference type="ARBA" id="ARBA00022837"/>
    </source>
</evidence>
<dbReference type="Pfam" id="PF13540">
    <property type="entry name" value="RCC1_2"/>
    <property type="match status" value="1"/>
</dbReference>
<evidence type="ECO:0000256" key="1">
    <source>
        <dbReference type="ARBA" id="ARBA00022729"/>
    </source>
</evidence>
<feature type="domain" description="Calx-beta" evidence="6">
    <location>
        <begin position="1143"/>
        <end position="1243"/>
    </location>
</feature>
<evidence type="ECO:0000256" key="2">
    <source>
        <dbReference type="ARBA" id="ARBA00022737"/>
    </source>
</evidence>
<dbReference type="Pfam" id="PF00415">
    <property type="entry name" value="RCC1"/>
    <property type="match status" value="1"/>
</dbReference>
<dbReference type="GO" id="GO:0005085">
    <property type="term" value="F:guanyl-nucleotide exchange factor activity"/>
    <property type="evidence" value="ECO:0007669"/>
    <property type="project" value="TreeGrafter"/>
</dbReference>
<dbReference type="InterPro" id="IPR038081">
    <property type="entry name" value="CalX-like_sf"/>
</dbReference>
<dbReference type="Gene3D" id="2.60.40.2030">
    <property type="match status" value="3"/>
</dbReference>
<dbReference type="NCBIfam" id="NF038114">
    <property type="entry name" value="rightmost"/>
    <property type="match status" value="1"/>
</dbReference>
<dbReference type="SMART" id="SM00237">
    <property type="entry name" value="Calx_beta"/>
    <property type="match status" value="2"/>
</dbReference>
<dbReference type="SUPFAM" id="SSF49299">
    <property type="entry name" value="PKD domain"/>
    <property type="match status" value="3"/>
</dbReference>
<reference evidence="7 8" key="1">
    <citation type="submission" date="2019-10" db="EMBL/GenBank/DDBJ databases">
        <title>Whole genome shotgun sequence of Acrocarpospora macrocephala NBRC 16266.</title>
        <authorList>
            <person name="Ichikawa N."/>
            <person name="Kimura A."/>
            <person name="Kitahashi Y."/>
            <person name="Komaki H."/>
            <person name="Oguchi A."/>
        </authorList>
    </citation>
    <scope>NUCLEOTIDE SEQUENCE [LARGE SCALE GENOMIC DNA]</scope>
    <source>
        <strain evidence="7 8">NBRC 16266</strain>
    </source>
</reference>
<evidence type="ECO:0000313" key="7">
    <source>
        <dbReference type="EMBL" id="GES10149.1"/>
    </source>
</evidence>
<feature type="signal peptide" evidence="4">
    <location>
        <begin position="1"/>
        <end position="30"/>
    </location>
</feature>
<keyword evidence="3" id="KW-0106">Calcium</keyword>
<dbReference type="Pfam" id="PF11617">
    <property type="entry name" value="Cu-binding_MopE"/>
    <property type="match status" value="1"/>
</dbReference>
<sequence length="1687" mass="174410">MNRWKRAAAAALTVTTMAVGLVVPASPSYANSNTLWVGKIGETRGTFGANAAVRVWGDLAFKNSGCPEDGVPDFVYPTSDVYIVVPGTAQGHLVDVTGGKPNTVVQYATVFDDEIIGITTPAGALGEGEYDVVFDTCQDGVFQAEDDAVFSRVIKVETPGELPPPDAALTSLKQSAYEEYESWKTTRQVMNRVWKFVQKALKNGCKAGNPTACALKYGNYFSPIQEQFDGLLLNQGQHYLGIYEDPPNPDFDQPVVPKPVAAPTDAIAGEGALVEALLRSVEAYKGAQQAGNREWALVHARETRDLHQTLVGQLAATSRQLTDLKALYTDAANEGLAFGHDFSDRVRRESLTPDERRTLRETGMTGPQITELEADVRNAYGPLYKAADIRALLDAQIAAHARTVTAVGQGLTAWGAIVDAMAGDTHVPDPHPTAHAGGPYTATEGEPVTLDGTASAARGGATLASYAWDLDGDRDFDDADGATPTVTFDEPGAPVVGLRVTDSAGRIAYAWSGATVTRKGVDPRLSGASPDNVQPVVRTGATAVFSVTATDDGGDPAVSWSVDGKPTGDGGSLSWTAPDTPGAHQVVATATDADGHQATRAWDVLVHRPDADGDNWTATTDCDDADAAIHPGQIEFLGNGVDDDCDSGSPDAPPGGLTGEVFGWGSNTHGQIGDGKMGTNYTKPTKSVLPANVVQVEMGIGTGYAVLADGTVRAWGNQLFGEIGDGSSSLRLQPVQPLGPGGQGLLSGVRQLSVTDNHVAAVRTDGKVLTWGRNTAGNLGGGEASGNRPYPDFVVADATGTLLTGVRDVQAGVSSDYALMEDGTVMAWGRVNCDGSGAAVDTLYPTRIPDLTNVRQIAITKSSALFLTKDGTVLSCGSTDPTLGRKWNTQDPARNPWLPRPVDTLGQGSGVVDVSVAGDAAVTLKEDGSIWMWGENFNADLAPICGDTRCTLSAPTRAPMPDGPPIVGIDNENSSTTLANRADGSMMVWGSNTNGAAGTGTSRVLTPTVVPIDGQVVLQVATDTWNGLALTRPKADPELELPAAWVTATVEDAALTEADGGAYTVKLDHALGGDVALTWSLQGDTAGEDDAVFGTGTVVVPAGQTQASIPVKVTDDAIDEDDETLTLALTGARLGLKIARAQATGTIADDDAPPTVSVQSRTVPEGDTSLTDTAVTFRLSKPSGKEVVAEYATADGSAKAGEDYVSAAATIRFAPGETQDVLHLAVNGDTTPEPNETFAISLGKVTNGTAAAGDSGTVTIADDEVLNVSVTAPTLVEGGTGDFVIAVHPAPVAGTTVSVPWTLVEPSAGGSDAPGDITPGTGTLQLTADHPAGVVTAAAVDDTVVESPEPFQLKLGDLAASDGRTVLRGEVGTAWITDNDQDNKAPVVDAGNGVSTVEGTGVALNGTVTDDTAGVTSSWGVDGPCAVTGQGAQASVTCADEGTFTATLTAVDAAGATASDSTTVTVANAPPVLGAVTVDASGARVEFTDAGVQDLHTCTVQWGDGTSPGVLDGAVSPCFLAHAYRPGTFTATVTIRDNDGGSVSAPRTVTVQAPAWPFHGFLRPVYNPPAVNVVEPGQSIPIKFGLGGYRGMNILAQGSPASGQFPCSGGAPGALKPTAPSGKSSLHYDDGHYTYVWKTDKAWAGQCRRLVVTLTDGTQHWADFRFRAKGGHDDDDCDDHRRYVRLT</sequence>
<dbReference type="InterPro" id="IPR009091">
    <property type="entry name" value="RCC1/BLIP-II"/>
</dbReference>
<dbReference type="PANTHER" id="PTHR45982:SF1">
    <property type="entry name" value="REGULATOR OF CHROMOSOME CONDENSATION"/>
    <property type="match status" value="1"/>
</dbReference>
<feature type="domain" description="PKD/Chitinase" evidence="5">
    <location>
        <begin position="525"/>
        <end position="605"/>
    </location>
</feature>
<dbReference type="GO" id="GO:0005975">
    <property type="term" value="P:carbohydrate metabolic process"/>
    <property type="evidence" value="ECO:0007669"/>
    <property type="project" value="UniProtKB-ARBA"/>
</dbReference>
<dbReference type="InterPro" id="IPR000601">
    <property type="entry name" value="PKD_dom"/>
</dbReference>
<dbReference type="EMBL" id="BLAE01000019">
    <property type="protein sequence ID" value="GES10149.1"/>
    <property type="molecule type" value="Genomic_DNA"/>
</dbReference>
<dbReference type="InterPro" id="IPR000408">
    <property type="entry name" value="Reg_chr_condens"/>
</dbReference>
<dbReference type="InterPro" id="IPR003644">
    <property type="entry name" value="Calx_beta"/>
</dbReference>
<dbReference type="Gene3D" id="2.130.10.30">
    <property type="entry name" value="Regulator of chromosome condensation 1/beta-lactamase-inhibitor protein II"/>
    <property type="match status" value="2"/>
</dbReference>
<protein>
    <recommendedName>
        <fullName evidence="9">PKD domain-containing protein</fullName>
    </recommendedName>
</protein>
<feature type="domain" description="PKD/Chitinase" evidence="5">
    <location>
        <begin position="1473"/>
        <end position="1554"/>
    </location>
</feature>
<evidence type="ECO:0008006" key="9">
    <source>
        <dbReference type="Google" id="ProtNLM"/>
    </source>
</evidence>
<dbReference type="InterPro" id="IPR013783">
    <property type="entry name" value="Ig-like_fold"/>
</dbReference>
<dbReference type="InterPro" id="IPR035986">
    <property type="entry name" value="PKD_dom_sf"/>
</dbReference>
<dbReference type="Gene3D" id="2.60.40.10">
    <property type="entry name" value="Immunoglobulins"/>
    <property type="match status" value="4"/>
</dbReference>
<evidence type="ECO:0000259" key="5">
    <source>
        <dbReference type="SMART" id="SM00089"/>
    </source>
</evidence>
<proteinExistence type="predicted"/>
<dbReference type="InterPro" id="IPR051553">
    <property type="entry name" value="Ran_GTPase-activating"/>
</dbReference>
<dbReference type="SMART" id="SM00089">
    <property type="entry name" value="PKD"/>
    <property type="match status" value="4"/>
</dbReference>
<dbReference type="SUPFAM" id="SSF50985">
    <property type="entry name" value="RCC1/BLIP-II"/>
    <property type="match status" value="1"/>
</dbReference>
<evidence type="ECO:0000313" key="8">
    <source>
        <dbReference type="Proteomes" id="UP000331127"/>
    </source>
</evidence>
<comment type="caution">
    <text evidence="7">The sequence shown here is derived from an EMBL/GenBank/DDBJ whole genome shotgun (WGS) entry which is preliminary data.</text>
</comment>
<dbReference type="InterPro" id="IPR021655">
    <property type="entry name" value="Put_metal-bd"/>
</dbReference>